<evidence type="ECO:0000313" key="3">
    <source>
        <dbReference type="Proteomes" id="UP000283872"/>
    </source>
</evidence>
<dbReference type="Proteomes" id="UP000283872">
    <property type="component" value="Unassembled WGS sequence"/>
</dbReference>
<feature type="transmembrane region" description="Helical" evidence="1">
    <location>
        <begin position="108"/>
        <end position="127"/>
    </location>
</feature>
<evidence type="ECO:0000256" key="1">
    <source>
        <dbReference type="SAM" id="Phobius"/>
    </source>
</evidence>
<proteinExistence type="predicted"/>
<keyword evidence="1" id="KW-1133">Transmembrane helix</keyword>
<dbReference type="RefSeq" id="WP_117586080.1">
    <property type="nucleotide sequence ID" value="NZ_QRVA01000008.1"/>
</dbReference>
<feature type="transmembrane region" description="Helical" evidence="1">
    <location>
        <begin position="178"/>
        <end position="196"/>
    </location>
</feature>
<keyword evidence="1" id="KW-0472">Membrane</keyword>
<feature type="transmembrane region" description="Helical" evidence="1">
    <location>
        <begin position="68"/>
        <end position="87"/>
    </location>
</feature>
<sequence length="282" mass="32193">MLKAILYYILFLAEYLITIFIGGFLVGFYMAINIPSGSHSQQIEGPEESIYPIIQEESIYPIIQEESIYPFIMVIGFLCILIVWFTFGHYKFSRFSLGKVIPADKWKAMTICTMPILGFTMVFYSIMNLFHLDFLPKQMMEMSYLGFLPYNIIESFISVYIFYGAIQEELIRCGKKKWVQLLTLSIMMLPACMMSVTPSGDINVDLTVIGFITLCYCSWIYGKTRSTIILIVLYFVSNLVPFHFESKVLGILLLIAGTALTIGGFAALSRKLPEMLVKDENE</sequence>
<comment type="caution">
    <text evidence="2">The sequence shown here is derived from an EMBL/GenBank/DDBJ whole genome shotgun (WGS) entry which is preliminary data.</text>
</comment>
<accession>A0A3E5EBF3</accession>
<organism evidence="2 3">
    <name type="scientific">Segatella copri</name>
    <dbReference type="NCBI Taxonomy" id="165179"/>
    <lineage>
        <taxon>Bacteria</taxon>
        <taxon>Pseudomonadati</taxon>
        <taxon>Bacteroidota</taxon>
        <taxon>Bacteroidia</taxon>
        <taxon>Bacteroidales</taxon>
        <taxon>Prevotellaceae</taxon>
        <taxon>Segatella</taxon>
    </lineage>
</organism>
<keyword evidence="1" id="KW-0812">Transmembrane</keyword>
<feature type="transmembrane region" description="Helical" evidence="1">
    <location>
        <begin position="228"/>
        <end position="244"/>
    </location>
</feature>
<gene>
    <name evidence="2" type="ORF">DWY11_05065</name>
</gene>
<dbReference type="AlphaFoldDB" id="A0A3E5EBF3"/>
<feature type="transmembrane region" description="Helical" evidence="1">
    <location>
        <begin position="250"/>
        <end position="268"/>
    </location>
</feature>
<reference evidence="2 3" key="1">
    <citation type="submission" date="2018-08" db="EMBL/GenBank/DDBJ databases">
        <title>A genome reference for cultivated species of the human gut microbiota.</title>
        <authorList>
            <person name="Zou Y."/>
            <person name="Xue W."/>
            <person name="Luo G."/>
        </authorList>
    </citation>
    <scope>NUCLEOTIDE SEQUENCE [LARGE SCALE GENOMIC DNA]</scope>
    <source>
        <strain evidence="2 3">AF24-12</strain>
    </source>
</reference>
<evidence type="ECO:0000313" key="2">
    <source>
        <dbReference type="EMBL" id="RGS17193.1"/>
    </source>
</evidence>
<feature type="transmembrane region" description="Helical" evidence="1">
    <location>
        <begin position="147"/>
        <end position="166"/>
    </location>
</feature>
<protein>
    <recommendedName>
        <fullName evidence="4">CPBP family intramembrane metalloprotease</fullName>
    </recommendedName>
</protein>
<name>A0A3E5EBF3_9BACT</name>
<evidence type="ECO:0008006" key="4">
    <source>
        <dbReference type="Google" id="ProtNLM"/>
    </source>
</evidence>
<feature type="transmembrane region" description="Helical" evidence="1">
    <location>
        <begin position="202"/>
        <end position="221"/>
    </location>
</feature>
<feature type="transmembrane region" description="Helical" evidence="1">
    <location>
        <begin position="7"/>
        <end position="32"/>
    </location>
</feature>
<dbReference type="EMBL" id="QRVA01000008">
    <property type="protein sequence ID" value="RGS17193.1"/>
    <property type="molecule type" value="Genomic_DNA"/>
</dbReference>